<dbReference type="InterPro" id="IPR007110">
    <property type="entry name" value="Ig-like_dom"/>
</dbReference>
<dbReference type="HOGENOM" id="CLU_1961687_0_0_1"/>
<sequence length="128" mass="13916">MCCCSDHCLPSMLWDGHVPVSVRTTVPKGDVAYKHVLESTIPVMDHNGPDRPKITPEPVLNVNGKLTVREGETIGPFVCIADCNPPCNITWRVQGSDGFSDACSEMGTLLQQAWVSCTCKGSELIRSK</sequence>
<gene>
    <name evidence="1" type="ORF">CGI_10010081</name>
</gene>
<dbReference type="InParanoid" id="K1QH33"/>
<evidence type="ECO:0000313" key="1">
    <source>
        <dbReference type="EMBL" id="EKC30454.1"/>
    </source>
</evidence>
<dbReference type="AlphaFoldDB" id="K1QH33"/>
<organism evidence="1">
    <name type="scientific">Magallana gigas</name>
    <name type="common">Pacific oyster</name>
    <name type="synonym">Crassostrea gigas</name>
    <dbReference type="NCBI Taxonomy" id="29159"/>
    <lineage>
        <taxon>Eukaryota</taxon>
        <taxon>Metazoa</taxon>
        <taxon>Spiralia</taxon>
        <taxon>Lophotrochozoa</taxon>
        <taxon>Mollusca</taxon>
        <taxon>Bivalvia</taxon>
        <taxon>Autobranchia</taxon>
        <taxon>Pteriomorphia</taxon>
        <taxon>Ostreida</taxon>
        <taxon>Ostreoidea</taxon>
        <taxon>Ostreidae</taxon>
        <taxon>Magallana</taxon>
    </lineage>
</organism>
<proteinExistence type="predicted"/>
<accession>K1QH33</accession>
<dbReference type="EMBL" id="JH817030">
    <property type="protein sequence ID" value="EKC30454.1"/>
    <property type="molecule type" value="Genomic_DNA"/>
</dbReference>
<protein>
    <submittedName>
        <fullName evidence="1">Uncharacterized protein</fullName>
    </submittedName>
</protein>
<name>K1QH33_MAGGI</name>
<reference evidence="1" key="1">
    <citation type="journal article" date="2012" name="Nature">
        <title>The oyster genome reveals stress adaptation and complexity of shell formation.</title>
        <authorList>
            <person name="Zhang G."/>
            <person name="Fang X."/>
            <person name="Guo X."/>
            <person name="Li L."/>
            <person name="Luo R."/>
            <person name="Xu F."/>
            <person name="Yang P."/>
            <person name="Zhang L."/>
            <person name="Wang X."/>
            <person name="Qi H."/>
            <person name="Xiong Z."/>
            <person name="Que H."/>
            <person name="Xie Y."/>
            <person name="Holland P.W."/>
            <person name="Paps J."/>
            <person name="Zhu Y."/>
            <person name="Wu F."/>
            <person name="Chen Y."/>
            <person name="Wang J."/>
            <person name="Peng C."/>
            <person name="Meng J."/>
            <person name="Yang L."/>
            <person name="Liu J."/>
            <person name="Wen B."/>
            <person name="Zhang N."/>
            <person name="Huang Z."/>
            <person name="Zhu Q."/>
            <person name="Feng Y."/>
            <person name="Mount A."/>
            <person name="Hedgecock D."/>
            <person name="Xu Z."/>
            <person name="Liu Y."/>
            <person name="Domazet-Loso T."/>
            <person name="Du Y."/>
            <person name="Sun X."/>
            <person name="Zhang S."/>
            <person name="Liu B."/>
            <person name="Cheng P."/>
            <person name="Jiang X."/>
            <person name="Li J."/>
            <person name="Fan D."/>
            <person name="Wang W."/>
            <person name="Fu W."/>
            <person name="Wang T."/>
            <person name="Wang B."/>
            <person name="Zhang J."/>
            <person name="Peng Z."/>
            <person name="Li Y."/>
            <person name="Li N."/>
            <person name="Wang J."/>
            <person name="Chen M."/>
            <person name="He Y."/>
            <person name="Tan F."/>
            <person name="Song X."/>
            <person name="Zheng Q."/>
            <person name="Huang R."/>
            <person name="Yang H."/>
            <person name="Du X."/>
            <person name="Chen L."/>
            <person name="Yang M."/>
            <person name="Gaffney P.M."/>
            <person name="Wang S."/>
            <person name="Luo L."/>
            <person name="She Z."/>
            <person name="Ming Y."/>
            <person name="Huang W."/>
            <person name="Zhang S."/>
            <person name="Huang B."/>
            <person name="Zhang Y."/>
            <person name="Qu T."/>
            <person name="Ni P."/>
            <person name="Miao G."/>
            <person name="Wang J."/>
            <person name="Wang Q."/>
            <person name="Steinberg C.E."/>
            <person name="Wang H."/>
            <person name="Li N."/>
            <person name="Qian L."/>
            <person name="Zhang G."/>
            <person name="Li Y."/>
            <person name="Yang H."/>
            <person name="Liu X."/>
            <person name="Wang J."/>
            <person name="Yin Y."/>
            <person name="Wang J."/>
        </authorList>
    </citation>
    <scope>NUCLEOTIDE SEQUENCE [LARGE SCALE GENOMIC DNA]</scope>
    <source>
        <strain evidence="1">05x7-T-G4-1.051#20</strain>
    </source>
</reference>
<dbReference type="PROSITE" id="PS50835">
    <property type="entry name" value="IG_LIKE"/>
    <property type="match status" value="1"/>
</dbReference>